<dbReference type="RefSeq" id="WP_200256114.1">
    <property type="nucleotide sequence ID" value="NZ_NRSH01000007.1"/>
</dbReference>
<gene>
    <name evidence="2" type="ORF">CKO13_01420</name>
</gene>
<feature type="region of interest" description="Disordered" evidence="1">
    <location>
        <begin position="113"/>
        <end position="184"/>
    </location>
</feature>
<evidence type="ECO:0000256" key="1">
    <source>
        <dbReference type="SAM" id="MobiDB-lite"/>
    </source>
</evidence>
<sequence>MSAIKLNEEELEALQSSHVSHEAKLLYITVIRPAMDYGTGIAGRKRTLSYQQIREALEYLPPHGSKRREQRYTREQARGVIRELERAGWIEWHRTSRRGLVFRCRLASWDQCGSSRTNTGPTRDEHRRTNTTEEADNPSAGSDLDAEGEGGNNTGETPCCTAMTNTPPEVRESGMGAHTHTGETRYGGAAGERADAGVCDAPAPGDRFEDWWRTYPKAVGKKRARELWEAKGLDGRADELIADVQLRQGTDRKWVAGYVPNPATYLQQERWNDEIERERPRLQAIQGGRSAPRRGAEGNEEAVRAFLEEG</sequence>
<feature type="compositionally biased region" description="Basic and acidic residues" evidence="1">
    <location>
        <begin position="122"/>
        <end position="131"/>
    </location>
</feature>
<keyword evidence="3" id="KW-1185">Reference proteome</keyword>
<accession>A0ABS1E1N9</accession>
<evidence type="ECO:0000313" key="2">
    <source>
        <dbReference type="EMBL" id="MBK1725700.1"/>
    </source>
</evidence>
<dbReference type="EMBL" id="NRSH01000007">
    <property type="protein sequence ID" value="MBK1725700.1"/>
    <property type="molecule type" value="Genomic_DNA"/>
</dbReference>
<dbReference type="Proteomes" id="UP000738126">
    <property type="component" value="Unassembled WGS sequence"/>
</dbReference>
<proteinExistence type="predicted"/>
<comment type="caution">
    <text evidence="2">The sequence shown here is derived from an EMBL/GenBank/DDBJ whole genome shotgun (WGS) entry which is preliminary data.</text>
</comment>
<name>A0ABS1E1N9_9GAMM</name>
<protein>
    <submittedName>
        <fullName evidence="2">Uncharacterized protein</fullName>
    </submittedName>
</protein>
<evidence type="ECO:0000313" key="3">
    <source>
        <dbReference type="Proteomes" id="UP000738126"/>
    </source>
</evidence>
<reference evidence="2 3" key="1">
    <citation type="journal article" date="2020" name="Microorganisms">
        <title>Osmotic Adaptation and Compatible Solute Biosynthesis of Phototrophic Bacteria as Revealed from Genome Analyses.</title>
        <authorList>
            <person name="Imhoff J.F."/>
            <person name="Rahn T."/>
            <person name="Kunzel S."/>
            <person name="Keller A."/>
            <person name="Neulinger S.C."/>
        </authorList>
    </citation>
    <scope>NUCLEOTIDE SEQUENCE [LARGE SCALE GENOMIC DNA]</scope>
    <source>
        <strain evidence="2 3">DSM 15116</strain>
    </source>
</reference>
<organism evidence="2 3">
    <name type="scientific">Halorhodospira neutriphila</name>
    <dbReference type="NCBI Taxonomy" id="168379"/>
    <lineage>
        <taxon>Bacteria</taxon>
        <taxon>Pseudomonadati</taxon>
        <taxon>Pseudomonadota</taxon>
        <taxon>Gammaproteobacteria</taxon>
        <taxon>Chromatiales</taxon>
        <taxon>Ectothiorhodospiraceae</taxon>
        <taxon>Halorhodospira</taxon>
    </lineage>
</organism>